<dbReference type="EMBL" id="BBMZ01000004">
    <property type="protein sequence ID" value="GAL57018.1"/>
    <property type="molecule type" value="Genomic_DNA"/>
</dbReference>
<organism evidence="2 3">
    <name type="scientific">Pseudescherichia vulneris NBRC 102420</name>
    <dbReference type="NCBI Taxonomy" id="1115515"/>
    <lineage>
        <taxon>Bacteria</taxon>
        <taxon>Pseudomonadati</taxon>
        <taxon>Pseudomonadota</taxon>
        <taxon>Gammaproteobacteria</taxon>
        <taxon>Enterobacterales</taxon>
        <taxon>Enterobacteriaceae</taxon>
        <taxon>Pseudescherichia</taxon>
    </lineage>
</organism>
<protein>
    <recommendedName>
        <fullName evidence="4">DUF2589 domain-containing protein</fullName>
    </recommendedName>
</protein>
<feature type="region of interest" description="Disordered" evidence="1">
    <location>
        <begin position="137"/>
        <end position="158"/>
    </location>
</feature>
<evidence type="ECO:0000313" key="3">
    <source>
        <dbReference type="Proteomes" id="UP000029462"/>
    </source>
</evidence>
<dbReference type="STRING" id="1115515.EV102420_04_00060"/>
<evidence type="ECO:0000256" key="1">
    <source>
        <dbReference type="SAM" id="MobiDB-lite"/>
    </source>
</evidence>
<gene>
    <name evidence="2" type="ORF">EV102420_04_00060</name>
</gene>
<evidence type="ECO:0008006" key="4">
    <source>
        <dbReference type="Google" id="ProtNLM"/>
    </source>
</evidence>
<dbReference type="Proteomes" id="UP000029462">
    <property type="component" value="Unassembled WGS sequence"/>
</dbReference>
<dbReference type="Pfam" id="PF11655">
    <property type="entry name" value="DUF2589"/>
    <property type="match status" value="1"/>
</dbReference>
<dbReference type="OrthoDB" id="1043330at2"/>
<keyword evidence="3" id="KW-1185">Reference proteome</keyword>
<reference evidence="2 3" key="1">
    <citation type="submission" date="2014-09" db="EMBL/GenBank/DDBJ databases">
        <title>Whole genome shotgun sequence of Escherichia vulneris NBRC 102420.</title>
        <authorList>
            <person name="Yoshida Y."/>
            <person name="Hosoyama A."/>
            <person name="Tsuchikane K."/>
            <person name="Ohji S."/>
            <person name="Ichikawa N."/>
            <person name="Kimura A."/>
            <person name="Yamazoe A."/>
            <person name="Ezaki T."/>
            <person name="Fujita N."/>
        </authorList>
    </citation>
    <scope>NUCLEOTIDE SEQUENCE [LARGE SCALE GENOMIC DNA]</scope>
    <source>
        <strain evidence="2 3">NBRC 102420</strain>
    </source>
</reference>
<dbReference type="eggNOG" id="ENOG502Z835">
    <property type="taxonomic scope" value="Bacteria"/>
</dbReference>
<dbReference type="AlphaFoldDB" id="A0A090UYW2"/>
<accession>A0A090UYW2</accession>
<name>A0A090UYW2_PSEVU</name>
<dbReference type="InterPro" id="IPR024510">
    <property type="entry name" value="DUF2589"/>
</dbReference>
<feature type="compositionally biased region" description="Basic and acidic residues" evidence="1">
    <location>
        <begin position="138"/>
        <end position="158"/>
    </location>
</feature>
<comment type="caution">
    <text evidence="2">The sequence shown here is derived from an EMBL/GenBank/DDBJ whole genome shotgun (WGS) entry which is preliminary data.</text>
</comment>
<sequence>MDSQFIGSVINALPLEHMIGGPLQAMIKAQVQASKAYTDFLLSVCIKDGKAVAIEFDYDETIVNEQGVSQGVVKKSMSIPLLAAVSHPIICIEEGTIDFELEVSQSESSKSNTEAEASLEASVGWGPFKARITGKVSHKAEQTRQSDTRAKYSIHTEIKRQQPPEALMRVIDFLTEAATKPVMQQDEAKRLEKEAA</sequence>
<evidence type="ECO:0000313" key="2">
    <source>
        <dbReference type="EMBL" id="GAL57018.1"/>
    </source>
</evidence>
<dbReference type="RefSeq" id="WP_042388849.1">
    <property type="nucleotide sequence ID" value="NZ_BBMZ01000004.1"/>
</dbReference>
<proteinExistence type="predicted"/>